<dbReference type="SUPFAM" id="SSF53187">
    <property type="entry name" value="Zn-dependent exopeptidases"/>
    <property type="match status" value="1"/>
</dbReference>
<comment type="caution">
    <text evidence="5">The sequence shown here is derived from an EMBL/GenBank/DDBJ whole genome shotgun (WGS) entry which is preliminary data.</text>
</comment>
<feature type="region of interest" description="Disordered" evidence="2">
    <location>
        <begin position="29"/>
        <end position="72"/>
    </location>
</feature>
<dbReference type="Proteomes" id="UP001152755">
    <property type="component" value="Unassembled WGS sequence"/>
</dbReference>
<dbReference type="PANTHER" id="PTHR30404:SF0">
    <property type="entry name" value="N-ACETYLMURAMOYL-L-ALANINE AMIDASE AMIC"/>
    <property type="match status" value="1"/>
</dbReference>
<evidence type="ECO:0000313" key="5">
    <source>
        <dbReference type="EMBL" id="MDG3014447.1"/>
    </source>
</evidence>
<dbReference type="GO" id="GO:0009253">
    <property type="term" value="P:peptidoglycan catabolic process"/>
    <property type="evidence" value="ECO:0007669"/>
    <property type="project" value="InterPro"/>
</dbReference>
<reference evidence="5" key="1">
    <citation type="submission" date="2022-08" db="EMBL/GenBank/DDBJ databases">
        <title>Genome analysis of Corynebacteriales strain.</title>
        <authorList>
            <person name="Lee S.D."/>
        </authorList>
    </citation>
    <scope>NUCLEOTIDE SEQUENCE</scope>
    <source>
        <strain evidence="5">D3-21</strain>
    </source>
</reference>
<feature type="compositionally biased region" description="Low complexity" evidence="2">
    <location>
        <begin position="325"/>
        <end position="347"/>
    </location>
</feature>
<evidence type="ECO:0000256" key="1">
    <source>
        <dbReference type="ARBA" id="ARBA00022801"/>
    </source>
</evidence>
<feature type="compositionally biased region" description="Low complexity" evidence="2">
    <location>
        <begin position="306"/>
        <end position="316"/>
    </location>
</feature>
<feature type="chain" id="PRO_5040842509" evidence="3">
    <location>
        <begin position="28"/>
        <end position="414"/>
    </location>
</feature>
<keyword evidence="1" id="KW-0378">Hydrolase</keyword>
<evidence type="ECO:0000313" key="6">
    <source>
        <dbReference type="Proteomes" id="UP001152755"/>
    </source>
</evidence>
<dbReference type="CDD" id="cd02696">
    <property type="entry name" value="MurNAc-LAA"/>
    <property type="match status" value="1"/>
</dbReference>
<feature type="signal peptide" evidence="3">
    <location>
        <begin position="1"/>
        <end position="27"/>
    </location>
</feature>
<dbReference type="Gene3D" id="3.40.630.40">
    <property type="entry name" value="Zn-dependent exopeptidases"/>
    <property type="match status" value="1"/>
</dbReference>
<protein>
    <submittedName>
        <fullName evidence="5">N-acetylmuramoyl-L-alanine amidase</fullName>
    </submittedName>
</protein>
<keyword evidence="3" id="KW-0732">Signal</keyword>
<evidence type="ECO:0000259" key="4">
    <source>
        <dbReference type="SMART" id="SM00646"/>
    </source>
</evidence>
<gene>
    <name evidence="5" type="ORF">NVS88_07740</name>
</gene>
<dbReference type="RefSeq" id="WP_332519604.1">
    <property type="nucleotide sequence ID" value="NZ_JANRHA010000004.1"/>
</dbReference>
<dbReference type="InterPro" id="IPR050695">
    <property type="entry name" value="N-acetylmuramoyl_amidase_3"/>
</dbReference>
<accession>A0A9X4M093</accession>
<keyword evidence="6" id="KW-1185">Reference proteome</keyword>
<feature type="domain" description="MurNAc-LAA" evidence="4">
    <location>
        <begin position="164"/>
        <end position="295"/>
    </location>
</feature>
<dbReference type="GO" id="GO:0030288">
    <property type="term" value="C:outer membrane-bounded periplasmic space"/>
    <property type="evidence" value="ECO:0007669"/>
    <property type="project" value="TreeGrafter"/>
</dbReference>
<evidence type="ECO:0000256" key="3">
    <source>
        <dbReference type="SAM" id="SignalP"/>
    </source>
</evidence>
<feature type="compositionally biased region" description="Low complexity" evidence="2">
    <location>
        <begin position="29"/>
        <end position="70"/>
    </location>
</feature>
<dbReference type="EMBL" id="JANRHA010000004">
    <property type="protein sequence ID" value="MDG3014447.1"/>
    <property type="molecule type" value="Genomic_DNA"/>
</dbReference>
<feature type="region of interest" description="Disordered" evidence="2">
    <location>
        <begin position="306"/>
        <end position="354"/>
    </location>
</feature>
<dbReference type="InterPro" id="IPR002508">
    <property type="entry name" value="MurNAc-LAA_cat"/>
</dbReference>
<dbReference type="GO" id="GO:0008745">
    <property type="term" value="F:N-acetylmuramoyl-L-alanine amidase activity"/>
    <property type="evidence" value="ECO:0007669"/>
    <property type="project" value="InterPro"/>
</dbReference>
<dbReference type="AlphaFoldDB" id="A0A9X4M093"/>
<dbReference type="Pfam" id="PF01520">
    <property type="entry name" value="Amidase_3"/>
    <property type="match status" value="1"/>
</dbReference>
<organism evidence="5 6">
    <name type="scientific">Speluncibacter jeojiensis</name>
    <dbReference type="NCBI Taxonomy" id="2710754"/>
    <lineage>
        <taxon>Bacteria</taxon>
        <taxon>Bacillati</taxon>
        <taxon>Actinomycetota</taxon>
        <taxon>Actinomycetes</taxon>
        <taxon>Mycobacteriales</taxon>
        <taxon>Speluncibacteraceae</taxon>
        <taxon>Speluncibacter</taxon>
    </lineage>
</organism>
<dbReference type="PANTHER" id="PTHR30404">
    <property type="entry name" value="N-ACETYLMURAMOYL-L-ALANINE AMIDASE"/>
    <property type="match status" value="1"/>
</dbReference>
<sequence>MNRTAIKAGICATLLGSTMVLPVSAMADPAPSTTTTTTAPTATAESTTSPTATTNPTTTTGTPTAGTPAAQVGGNQLVGKTIFLDPGHQGSADGHDLAKQVPDGYGGTKDCQTTGMTTLAGVPEHTINWNVSRLVESSLESLGAKVVLSRQNDTGWGGCVDERAKAANESGAQLAVSIHADSTSTGSDGTDHGFHLIVPQLPIPDAKANAAQSGPGLEASKIMRDAYVKAGFTPANYAGVQDGLQTRKDIAGPALTEVPDVFVEMGNGSNPADAQLLDSGDGQLKHAIAITTGIVTYLLTGNQGAAAPATTTAPSARSFAVTQQSDGTDTATTTTTAPPTTTTTTTPSGGGSAASGSGLLGEVFDFLKPLMQANGLGGLADLMNDTNLGTVSELAGKLFGILSGGGSPAATGGK</sequence>
<evidence type="ECO:0000256" key="2">
    <source>
        <dbReference type="SAM" id="MobiDB-lite"/>
    </source>
</evidence>
<dbReference type="SMART" id="SM00646">
    <property type="entry name" value="Ami_3"/>
    <property type="match status" value="1"/>
</dbReference>
<name>A0A9X4M093_9ACTN</name>
<proteinExistence type="predicted"/>